<evidence type="ECO:0000256" key="1">
    <source>
        <dbReference type="SAM" id="Phobius"/>
    </source>
</evidence>
<comment type="caution">
    <text evidence="2">The sequence shown here is derived from an EMBL/GenBank/DDBJ whole genome shotgun (WGS) entry which is preliminary data.</text>
</comment>
<feature type="transmembrane region" description="Helical" evidence="1">
    <location>
        <begin position="20"/>
        <end position="40"/>
    </location>
</feature>
<keyword evidence="1" id="KW-0812">Transmembrane</keyword>
<feature type="transmembrane region" description="Helical" evidence="1">
    <location>
        <begin position="111"/>
        <end position="132"/>
    </location>
</feature>
<dbReference type="EMBL" id="WNJL01000016">
    <property type="protein sequence ID" value="NDU41827.1"/>
    <property type="molecule type" value="Genomic_DNA"/>
</dbReference>
<feature type="transmembrane region" description="Helical" evidence="1">
    <location>
        <begin position="52"/>
        <end position="71"/>
    </location>
</feature>
<sequence>MTKTFVRKIAEHPEWDVPLFLLIILLPVVGLGLDYLIPAWDVGRSLANTGKPGYGVIPPIISVVFSIAIGLQLREARSVRYWQGSAEKINRGHDMANMQSSDKKKEIVLRIWKNIAMPIFSIAMGALPFFHPSVRQPWLPWFSWLFVLGGIWFLLVRTRWSPLGIPEIEITSTQLRIPNPTGLWIDGKKEKRRSYLTGVLSIPVDRVKDISWGMYGYNTPTLRVHCTRLTVEHPFLKRPPETVTDQDCVVLSSLAAGSVAADAIVAFVEKLIAQEGSDCSALPD</sequence>
<reference evidence="2" key="1">
    <citation type="submission" date="2019-11" db="EMBL/GenBank/DDBJ databases">
        <title>Acidithiobacillus ferrianus sp. nov.: a facultatively anaerobic and extremely acidophilic chemolithoautotroph.</title>
        <authorList>
            <person name="Norris P.R."/>
            <person name="Falagan C."/>
            <person name="Moya-Beltran A."/>
            <person name="Castro M."/>
            <person name="Quatrini R."/>
            <person name="Johnson D.B."/>
        </authorList>
    </citation>
    <scope>NUCLEOTIDE SEQUENCE [LARGE SCALE GENOMIC DNA]</scope>
    <source>
        <strain evidence="2">MG</strain>
    </source>
</reference>
<accession>A0A845U7U5</accession>
<name>A0A845U7U5_9PROT</name>
<evidence type="ECO:0000313" key="2">
    <source>
        <dbReference type="EMBL" id="NDU41827.1"/>
    </source>
</evidence>
<organism evidence="2">
    <name type="scientific">Acidithiobacillus ferrianus</name>
    <dbReference type="NCBI Taxonomy" id="2678518"/>
    <lineage>
        <taxon>Bacteria</taxon>
        <taxon>Pseudomonadati</taxon>
        <taxon>Pseudomonadota</taxon>
        <taxon>Acidithiobacillia</taxon>
        <taxon>Acidithiobacillales</taxon>
        <taxon>Acidithiobacillaceae</taxon>
        <taxon>Acidithiobacillus</taxon>
    </lineage>
</organism>
<dbReference type="AlphaFoldDB" id="A0A845U7U5"/>
<dbReference type="RefSeq" id="WP_163096775.1">
    <property type="nucleotide sequence ID" value="NZ_CP127523.1"/>
</dbReference>
<protein>
    <submittedName>
        <fullName evidence="2">Uncharacterized protein</fullName>
    </submittedName>
</protein>
<proteinExistence type="predicted"/>
<keyword evidence="1" id="KW-1133">Transmembrane helix</keyword>
<gene>
    <name evidence="2" type="ORF">GL267_03950</name>
</gene>
<feature type="transmembrane region" description="Helical" evidence="1">
    <location>
        <begin position="138"/>
        <end position="156"/>
    </location>
</feature>
<keyword evidence="1" id="KW-0472">Membrane</keyword>